<protein>
    <submittedName>
        <fullName evidence="1">Uncharacterized protein</fullName>
    </submittedName>
</protein>
<dbReference type="AlphaFoldDB" id="A0AAD4X7G4"/>
<organism evidence="1 3">
    <name type="scientific">Papaver atlanticum</name>
    <dbReference type="NCBI Taxonomy" id="357466"/>
    <lineage>
        <taxon>Eukaryota</taxon>
        <taxon>Viridiplantae</taxon>
        <taxon>Streptophyta</taxon>
        <taxon>Embryophyta</taxon>
        <taxon>Tracheophyta</taxon>
        <taxon>Spermatophyta</taxon>
        <taxon>Magnoliopsida</taxon>
        <taxon>Ranunculales</taxon>
        <taxon>Papaveraceae</taxon>
        <taxon>Papaveroideae</taxon>
        <taxon>Papaver</taxon>
    </lineage>
</organism>
<evidence type="ECO:0000313" key="3">
    <source>
        <dbReference type="Proteomes" id="UP001202328"/>
    </source>
</evidence>
<proteinExistence type="predicted"/>
<accession>A0AAD4X7G4</accession>
<keyword evidence="3" id="KW-1185">Reference proteome</keyword>
<evidence type="ECO:0000313" key="1">
    <source>
        <dbReference type="EMBL" id="KAI3859032.1"/>
    </source>
</evidence>
<dbReference type="InterPro" id="IPR039971">
    <property type="entry name" value="CWC24-like"/>
</dbReference>
<evidence type="ECO:0000313" key="2">
    <source>
        <dbReference type="EMBL" id="KAI3865730.1"/>
    </source>
</evidence>
<dbReference type="EMBL" id="JAJJMB010014664">
    <property type="protein sequence ID" value="KAI3859032.1"/>
    <property type="molecule type" value="Genomic_DNA"/>
</dbReference>
<name>A0AAD4X7G4_9MAGN</name>
<sequence>MNDRRDYKSAWQMEREWEEAEKNRKRNLALKADDEDGVENGRANLSDDDEDALSFECFMDPMVNECRHYFFEHCALKVLTF</sequence>
<comment type="caution">
    <text evidence="1">The sequence shown here is derived from an EMBL/GenBank/DDBJ whole genome shotgun (WGS) entry which is preliminary data.</text>
</comment>
<dbReference type="PANTHER" id="PTHR12930">
    <property type="entry name" value="ZINC FINGER PROTEIN 183"/>
    <property type="match status" value="1"/>
</dbReference>
<dbReference type="Proteomes" id="UP001202328">
    <property type="component" value="Unassembled WGS sequence"/>
</dbReference>
<dbReference type="EMBL" id="JAJJMB010013763">
    <property type="protein sequence ID" value="KAI3865730.1"/>
    <property type="molecule type" value="Genomic_DNA"/>
</dbReference>
<dbReference type="PANTHER" id="PTHR12930:SF0">
    <property type="entry name" value="RING FINGER PROTEIN 113B"/>
    <property type="match status" value="1"/>
</dbReference>
<reference evidence="1" key="1">
    <citation type="submission" date="2022-04" db="EMBL/GenBank/DDBJ databases">
        <title>A functionally conserved STORR gene fusion in Papaver species that diverged 16.8 million years ago.</title>
        <authorList>
            <person name="Catania T."/>
        </authorList>
    </citation>
    <scope>NUCLEOTIDE SEQUENCE</scope>
    <source>
        <strain evidence="1">S-188037</strain>
    </source>
</reference>
<dbReference type="GO" id="GO:0005684">
    <property type="term" value="C:U2-type spliceosomal complex"/>
    <property type="evidence" value="ECO:0007669"/>
    <property type="project" value="TreeGrafter"/>
</dbReference>
<dbReference type="GO" id="GO:0034247">
    <property type="term" value="P:snoRNA splicing"/>
    <property type="evidence" value="ECO:0007669"/>
    <property type="project" value="TreeGrafter"/>
</dbReference>
<gene>
    <name evidence="1" type="ORF">MKW98_007855</name>
    <name evidence="2" type="ORF">MKW98_021645</name>
</gene>